<protein>
    <submittedName>
        <fullName evidence="1">Uncharacterized protein</fullName>
    </submittedName>
</protein>
<dbReference type="Proteomes" id="UP000770661">
    <property type="component" value="Unassembled WGS sequence"/>
</dbReference>
<evidence type="ECO:0000313" key="1">
    <source>
        <dbReference type="EMBL" id="KAG0718058.1"/>
    </source>
</evidence>
<dbReference type="OrthoDB" id="6260718at2759"/>
<evidence type="ECO:0000313" key="2">
    <source>
        <dbReference type="Proteomes" id="UP000770661"/>
    </source>
</evidence>
<dbReference type="EMBL" id="JACEEZ010016727">
    <property type="protein sequence ID" value="KAG0718058.1"/>
    <property type="molecule type" value="Genomic_DNA"/>
</dbReference>
<comment type="caution">
    <text evidence="1">The sequence shown here is derived from an EMBL/GenBank/DDBJ whole genome shotgun (WGS) entry which is preliminary data.</text>
</comment>
<name>A0A8J4XZC3_CHIOP</name>
<proteinExistence type="predicted"/>
<accession>A0A8J4XZC3</accession>
<keyword evidence="2" id="KW-1185">Reference proteome</keyword>
<gene>
    <name evidence="1" type="ORF">GWK47_053233</name>
</gene>
<reference evidence="1" key="1">
    <citation type="submission" date="2020-07" db="EMBL/GenBank/DDBJ databases">
        <title>The High-quality genome of the commercially important snow crab, Chionoecetes opilio.</title>
        <authorList>
            <person name="Jeong J.-H."/>
            <person name="Ryu S."/>
        </authorList>
    </citation>
    <scope>NUCLEOTIDE SEQUENCE</scope>
    <source>
        <strain evidence="1">MADBK_172401_WGS</strain>
        <tissue evidence="1">Digestive gland</tissue>
    </source>
</reference>
<sequence>MRRWKLPSSAPLGRSCKAYVAELDTLQYDGRRPSAFLSRMQDLNRAVGFPLSEDMLRYRHTSLMPHPVRVQLAGLQGPVTINEYSEFVDKINAAYTSFPPLLPTHHSCACSASDGVRAPAVFTPSECRFHEIPQCAGKTRSARGPWQCPGAQLFHGRPLSDMASAIHRLEAAFSTLPY</sequence>
<organism evidence="1 2">
    <name type="scientific">Chionoecetes opilio</name>
    <name type="common">Atlantic snow crab</name>
    <name type="synonym">Cancer opilio</name>
    <dbReference type="NCBI Taxonomy" id="41210"/>
    <lineage>
        <taxon>Eukaryota</taxon>
        <taxon>Metazoa</taxon>
        <taxon>Ecdysozoa</taxon>
        <taxon>Arthropoda</taxon>
        <taxon>Crustacea</taxon>
        <taxon>Multicrustacea</taxon>
        <taxon>Malacostraca</taxon>
        <taxon>Eumalacostraca</taxon>
        <taxon>Eucarida</taxon>
        <taxon>Decapoda</taxon>
        <taxon>Pleocyemata</taxon>
        <taxon>Brachyura</taxon>
        <taxon>Eubrachyura</taxon>
        <taxon>Majoidea</taxon>
        <taxon>Majidae</taxon>
        <taxon>Chionoecetes</taxon>
    </lineage>
</organism>
<dbReference type="AlphaFoldDB" id="A0A8J4XZC3"/>